<keyword evidence="6 7" id="KW-0472">Membrane</keyword>
<evidence type="ECO:0000256" key="6">
    <source>
        <dbReference type="ARBA" id="ARBA00023136"/>
    </source>
</evidence>
<gene>
    <name evidence="8" type="ORF">QWZ16_11525</name>
</gene>
<feature type="transmembrane region" description="Helical" evidence="7">
    <location>
        <begin position="139"/>
        <end position="161"/>
    </location>
</feature>
<keyword evidence="4 7" id="KW-0812">Transmembrane</keyword>
<proteinExistence type="predicted"/>
<dbReference type="Proteomes" id="UP001238540">
    <property type="component" value="Unassembled WGS sequence"/>
</dbReference>
<organism evidence="8 9">
    <name type="scientific">Vibrio ostreicida</name>
    <dbReference type="NCBI Taxonomy" id="526588"/>
    <lineage>
        <taxon>Bacteria</taxon>
        <taxon>Pseudomonadati</taxon>
        <taxon>Pseudomonadota</taxon>
        <taxon>Gammaproteobacteria</taxon>
        <taxon>Vibrionales</taxon>
        <taxon>Vibrionaceae</taxon>
        <taxon>Vibrio</taxon>
    </lineage>
</organism>
<keyword evidence="9" id="KW-1185">Reference proteome</keyword>
<feature type="transmembrane region" description="Helical" evidence="7">
    <location>
        <begin position="46"/>
        <end position="64"/>
    </location>
</feature>
<comment type="caution">
    <text evidence="8">The sequence shown here is derived from an EMBL/GenBank/DDBJ whole genome shotgun (WGS) entry which is preliminary data.</text>
</comment>
<feature type="transmembrane region" description="Helical" evidence="7">
    <location>
        <begin position="112"/>
        <end position="132"/>
    </location>
</feature>
<reference evidence="9" key="1">
    <citation type="journal article" date="2019" name="Int. J. Syst. Evol. Microbiol.">
        <title>The Global Catalogue of Microorganisms (GCM) 10K type strain sequencing project: providing services to taxonomists for standard genome sequencing and annotation.</title>
        <authorList>
            <consortium name="The Broad Institute Genomics Platform"/>
            <consortium name="The Broad Institute Genome Sequencing Center for Infectious Disease"/>
            <person name="Wu L."/>
            <person name="Ma J."/>
        </authorList>
    </citation>
    <scope>NUCLEOTIDE SEQUENCE [LARGE SCALE GENOMIC DNA]</scope>
    <source>
        <strain evidence="9">CECT 7398</strain>
    </source>
</reference>
<keyword evidence="2" id="KW-0813">Transport</keyword>
<protein>
    <submittedName>
        <fullName evidence="8">Energy-coupling factor ABC transporter permease</fullName>
    </submittedName>
</protein>
<sequence length="227" mass="26066">MTLRSLVLLSEWLILCIALISMRFIWEDVWGVFRPKLLAERSFQHLTFATILSLFLLWSAQAGIKEQLNIHFLALTSLTLMYGARSAYAIAIIITTLLTLFGQLSLSELPSYLIVSCLIPIVISHSLFMLSYRYLPRNVFVFIFVAGFFNGALTGSAHLLVNAVYQYLQGSYDWQTVVDNYLIFMPLIAFPEALLNGMTMAMLTVFKPEWLRVFSDRDYIYNHSHKK</sequence>
<dbReference type="Pfam" id="PF01891">
    <property type="entry name" value="CbiM"/>
    <property type="match status" value="1"/>
</dbReference>
<dbReference type="InterPro" id="IPR002751">
    <property type="entry name" value="CbiM/NikMN"/>
</dbReference>
<evidence type="ECO:0000313" key="9">
    <source>
        <dbReference type="Proteomes" id="UP001238540"/>
    </source>
</evidence>
<evidence type="ECO:0000256" key="5">
    <source>
        <dbReference type="ARBA" id="ARBA00022989"/>
    </source>
</evidence>
<feature type="transmembrane region" description="Helical" evidence="7">
    <location>
        <begin position="181"/>
        <end position="206"/>
    </location>
</feature>
<name>A0ABT8BUJ5_9VIBR</name>
<evidence type="ECO:0000256" key="3">
    <source>
        <dbReference type="ARBA" id="ARBA00022475"/>
    </source>
</evidence>
<evidence type="ECO:0000313" key="8">
    <source>
        <dbReference type="EMBL" id="MDN3610333.1"/>
    </source>
</evidence>
<evidence type="ECO:0000256" key="2">
    <source>
        <dbReference type="ARBA" id="ARBA00022448"/>
    </source>
</evidence>
<accession>A0ABT8BUJ5</accession>
<evidence type="ECO:0000256" key="7">
    <source>
        <dbReference type="SAM" id="Phobius"/>
    </source>
</evidence>
<evidence type="ECO:0000256" key="1">
    <source>
        <dbReference type="ARBA" id="ARBA00004651"/>
    </source>
</evidence>
<dbReference type="EMBL" id="JAUFQC010000001">
    <property type="protein sequence ID" value="MDN3610333.1"/>
    <property type="molecule type" value="Genomic_DNA"/>
</dbReference>
<comment type="subcellular location">
    <subcellularLocation>
        <location evidence="1">Cell membrane</location>
        <topology evidence="1">Multi-pass membrane protein</topology>
    </subcellularLocation>
</comment>
<keyword evidence="5 7" id="KW-1133">Transmembrane helix</keyword>
<dbReference type="Gene3D" id="1.10.1760.20">
    <property type="match status" value="1"/>
</dbReference>
<evidence type="ECO:0000256" key="4">
    <source>
        <dbReference type="ARBA" id="ARBA00022692"/>
    </source>
</evidence>
<keyword evidence="3" id="KW-1003">Cell membrane</keyword>
<feature type="transmembrane region" description="Helical" evidence="7">
    <location>
        <begin position="7"/>
        <end position="26"/>
    </location>
</feature>